<evidence type="ECO:0000313" key="3">
    <source>
        <dbReference type="EMBL" id="KAK8840073.1"/>
    </source>
</evidence>
<organism evidence="3 4">
    <name type="scientific">Tritrichomonas musculus</name>
    <dbReference type="NCBI Taxonomy" id="1915356"/>
    <lineage>
        <taxon>Eukaryota</taxon>
        <taxon>Metamonada</taxon>
        <taxon>Parabasalia</taxon>
        <taxon>Tritrichomonadida</taxon>
        <taxon>Tritrichomonadidae</taxon>
        <taxon>Tritrichomonas</taxon>
    </lineage>
</organism>
<dbReference type="InterPro" id="IPR010734">
    <property type="entry name" value="Copine_C"/>
</dbReference>
<dbReference type="PANTHER" id="PTHR10857">
    <property type="entry name" value="COPINE"/>
    <property type="match status" value="1"/>
</dbReference>
<dbReference type="SMART" id="SM00239">
    <property type="entry name" value="C2"/>
    <property type="match status" value="1"/>
</dbReference>
<dbReference type="SUPFAM" id="SSF49562">
    <property type="entry name" value="C2 domain (Calcium/lipid-binding domain, CaLB)"/>
    <property type="match status" value="2"/>
</dbReference>
<protein>
    <recommendedName>
        <fullName evidence="2">C2 domain-containing protein</fullName>
    </recommendedName>
</protein>
<dbReference type="Gene3D" id="2.60.40.150">
    <property type="entry name" value="C2 domain"/>
    <property type="match status" value="1"/>
</dbReference>
<dbReference type="CDD" id="cd04048">
    <property type="entry name" value="C2A_Copine"/>
    <property type="match status" value="1"/>
</dbReference>
<dbReference type="Pfam" id="PF07002">
    <property type="entry name" value="Copine"/>
    <property type="match status" value="1"/>
</dbReference>
<dbReference type="Pfam" id="PF00168">
    <property type="entry name" value="C2"/>
    <property type="match status" value="1"/>
</dbReference>
<evidence type="ECO:0000313" key="4">
    <source>
        <dbReference type="Proteomes" id="UP001470230"/>
    </source>
</evidence>
<feature type="domain" description="C2" evidence="2">
    <location>
        <begin position="10"/>
        <end position="136"/>
    </location>
</feature>
<dbReference type="SUPFAM" id="SSF53300">
    <property type="entry name" value="vWA-like"/>
    <property type="match status" value="1"/>
</dbReference>
<evidence type="ECO:0000259" key="2">
    <source>
        <dbReference type="PROSITE" id="PS50004"/>
    </source>
</evidence>
<dbReference type="InterPro" id="IPR036465">
    <property type="entry name" value="vWFA_dom_sf"/>
</dbReference>
<dbReference type="InterPro" id="IPR000008">
    <property type="entry name" value="C2_dom"/>
</dbReference>
<gene>
    <name evidence="3" type="ORF">M9Y10_031008</name>
</gene>
<name>A0ABR2H1I9_9EUKA</name>
<proteinExistence type="inferred from homology"/>
<dbReference type="InterPro" id="IPR045052">
    <property type="entry name" value="Copine"/>
</dbReference>
<reference evidence="3 4" key="1">
    <citation type="submission" date="2024-04" db="EMBL/GenBank/DDBJ databases">
        <title>Tritrichomonas musculus Genome.</title>
        <authorList>
            <person name="Alves-Ferreira E."/>
            <person name="Grigg M."/>
            <person name="Lorenzi H."/>
            <person name="Galac M."/>
        </authorList>
    </citation>
    <scope>NUCLEOTIDE SEQUENCE [LARGE SCALE GENOMIC DNA]</scope>
    <source>
        <strain evidence="3 4">EAF2021</strain>
    </source>
</reference>
<dbReference type="EMBL" id="JAPFFF010000048">
    <property type="protein sequence ID" value="KAK8840073.1"/>
    <property type="molecule type" value="Genomic_DNA"/>
</dbReference>
<dbReference type="InterPro" id="IPR035892">
    <property type="entry name" value="C2_domain_sf"/>
</dbReference>
<comment type="similarity">
    <text evidence="1">Belongs to the copine family.</text>
</comment>
<keyword evidence="4" id="KW-1185">Reference proteome</keyword>
<dbReference type="PROSITE" id="PS50004">
    <property type="entry name" value="C2"/>
    <property type="match status" value="1"/>
</dbReference>
<sequence>MNIAYGNQVYLTKHDFIIDSQNAVIPNPYPSIEIQISCRNLPKLDSDSELNPMCIFYAHENGYYTEIGRTDLILNNTNPDFSQKFLIYYIFEINQPLKFEIYDCNARKSSLQKTFIGQCETDAFHLISATSPQLVFELQNAERFDRRGQLVITVHPVKTNQYHLQGQIQVNKLKKVKTFAKNNPFFVLSKKSEDDEKNIVIYRSEIVPQCYSCSFQTFSIPLNLLCTENLDDLIILSFYHCNKKGIAKRIGKYQGSIRQFKENVKSPFSLSKKTKTKGQFWFNFFNIIQIPTFSDYFKSRIQIKLMTAIDFSDNNEVPKSMTSLHQISDDQNSLNHYQKCIFSIGSVLAKYNKDGMFPVFGFGAKINDRLNHCFPLTLTSDSQCVNGHQGILDAYKKSIGEVTLSSPPYLSLVLEEAVALALRNYQNHGIYSVLLVLATSMICDMKRAIEIIGECSSKPISFIFIGIGDGDFTEMEKLNSVESQSNFKRDLVQFVKYNEIDDYKKLQRKVLARLPKHIHEFCASRGFVPSMNKNYFIK</sequence>
<dbReference type="PANTHER" id="PTHR10857:SF106">
    <property type="entry name" value="C2 DOMAIN-CONTAINING PROTEIN"/>
    <property type="match status" value="1"/>
</dbReference>
<dbReference type="Proteomes" id="UP001470230">
    <property type="component" value="Unassembled WGS sequence"/>
</dbReference>
<accession>A0ABR2H1I9</accession>
<comment type="caution">
    <text evidence="3">The sequence shown here is derived from an EMBL/GenBank/DDBJ whole genome shotgun (WGS) entry which is preliminary data.</text>
</comment>
<evidence type="ECO:0000256" key="1">
    <source>
        <dbReference type="ARBA" id="ARBA00009048"/>
    </source>
</evidence>